<dbReference type="SUPFAM" id="SSF52096">
    <property type="entry name" value="ClpP/crotonase"/>
    <property type="match status" value="1"/>
</dbReference>
<dbReference type="InterPro" id="IPR001907">
    <property type="entry name" value="ClpP"/>
</dbReference>
<dbReference type="InterPro" id="IPR023562">
    <property type="entry name" value="ClpP/TepA"/>
</dbReference>
<keyword evidence="4" id="KW-0378">Hydrolase</keyword>
<evidence type="ECO:0000256" key="2">
    <source>
        <dbReference type="ARBA" id="ARBA00022490"/>
    </source>
</evidence>
<dbReference type="GO" id="GO:0009368">
    <property type="term" value="C:endopeptidase Clp complex"/>
    <property type="evidence" value="ECO:0007669"/>
    <property type="project" value="TreeGrafter"/>
</dbReference>
<dbReference type="PANTHER" id="PTHR10381">
    <property type="entry name" value="ATP-DEPENDENT CLP PROTEASE PROTEOLYTIC SUBUNIT"/>
    <property type="match status" value="1"/>
</dbReference>
<evidence type="ECO:0000313" key="8">
    <source>
        <dbReference type="Proteomes" id="UP001057381"/>
    </source>
</evidence>
<dbReference type="GO" id="GO:0004176">
    <property type="term" value="F:ATP-dependent peptidase activity"/>
    <property type="evidence" value="ECO:0007669"/>
    <property type="project" value="InterPro"/>
</dbReference>
<evidence type="ECO:0000256" key="1">
    <source>
        <dbReference type="ARBA" id="ARBA00007039"/>
    </source>
</evidence>
<dbReference type="CDD" id="cd07016">
    <property type="entry name" value="S14_ClpP_1"/>
    <property type="match status" value="1"/>
</dbReference>
<keyword evidence="5" id="KW-0720">Serine protease</keyword>
<evidence type="ECO:0000256" key="5">
    <source>
        <dbReference type="ARBA" id="ARBA00022825"/>
    </source>
</evidence>
<protein>
    <recommendedName>
        <fullName evidence="6">ATP-dependent Clp protease proteolytic subunit</fullName>
    </recommendedName>
</protein>
<dbReference type="NCBIfam" id="NF045542">
    <property type="entry name" value="Clp_rel_HeadMat"/>
    <property type="match status" value="1"/>
</dbReference>
<dbReference type="EMBL" id="CP073809">
    <property type="protein sequence ID" value="UTH14912.1"/>
    <property type="molecule type" value="Genomic_DNA"/>
</dbReference>
<dbReference type="InterPro" id="IPR029045">
    <property type="entry name" value="ClpP/crotonase-like_dom_sf"/>
</dbReference>
<organism evidence="7 8">
    <name type="scientific">Macrococcus equipercicus</name>
    <dbReference type="NCBI Taxonomy" id="69967"/>
    <lineage>
        <taxon>Bacteria</taxon>
        <taxon>Bacillati</taxon>
        <taxon>Bacillota</taxon>
        <taxon>Bacilli</taxon>
        <taxon>Bacillales</taxon>
        <taxon>Staphylococcaceae</taxon>
        <taxon>Macrococcus</taxon>
    </lineage>
</organism>
<dbReference type="KEGG" id="mequ:KFV11_08505"/>
<evidence type="ECO:0000256" key="3">
    <source>
        <dbReference type="ARBA" id="ARBA00022670"/>
    </source>
</evidence>
<evidence type="ECO:0000313" key="7">
    <source>
        <dbReference type="EMBL" id="UTH14912.1"/>
    </source>
</evidence>
<sequence length="221" mass="24699">MKVLNESTAEVHIYGAIESEGWFSESSAQQFNDELKSLGDVSKMNVYINSPGGDVFEGQAIYSMLNRHKAYVTVYIDGLAASIASVIAMAGDKIVMPNNAMLMIHDPWTFAIGNSREMRKVADDLDKINESIVNTYLNKTNDQTTEENIRTMMQEETWLSADDAKAYGFIDEVTEAVKVAASIDREYAAKYKNTPKKLTQQDDLQSEKAQAYKDLIISIAR</sequence>
<dbReference type="Gene3D" id="3.90.226.10">
    <property type="entry name" value="2-enoyl-CoA Hydratase, Chain A, domain 1"/>
    <property type="match status" value="1"/>
</dbReference>
<dbReference type="GO" id="GO:0004252">
    <property type="term" value="F:serine-type endopeptidase activity"/>
    <property type="evidence" value="ECO:0007669"/>
    <property type="project" value="InterPro"/>
</dbReference>
<keyword evidence="2" id="KW-0963">Cytoplasm</keyword>
<dbReference type="PRINTS" id="PR00127">
    <property type="entry name" value="CLPPROTEASEP"/>
</dbReference>
<evidence type="ECO:0000256" key="4">
    <source>
        <dbReference type="ARBA" id="ARBA00022801"/>
    </source>
</evidence>
<dbReference type="AlphaFoldDB" id="A0A9Q9BWX5"/>
<dbReference type="PANTHER" id="PTHR10381:SF70">
    <property type="entry name" value="ATP-DEPENDENT CLP PROTEASE PROTEOLYTIC SUBUNIT"/>
    <property type="match status" value="1"/>
</dbReference>
<name>A0A9Q9BWX5_9STAP</name>
<dbReference type="Pfam" id="PF00574">
    <property type="entry name" value="CLP_protease"/>
    <property type="match status" value="1"/>
</dbReference>
<dbReference type="GO" id="GO:0051117">
    <property type="term" value="F:ATPase binding"/>
    <property type="evidence" value="ECO:0007669"/>
    <property type="project" value="TreeGrafter"/>
</dbReference>
<reference evidence="7" key="1">
    <citation type="submission" date="2021-04" db="EMBL/GenBank/DDBJ databases">
        <title>Complete Genome Sequences of Macrococcus spp. from dog and cattle.</title>
        <authorList>
            <person name="Schwendener S."/>
            <person name="Perreten V."/>
        </authorList>
    </citation>
    <scope>NUCLEOTIDE SEQUENCE</scope>
    <source>
        <strain evidence="7">Epi0143-OL</strain>
    </source>
</reference>
<keyword evidence="3 7" id="KW-0645">Protease</keyword>
<gene>
    <name evidence="7" type="ORF">KFV11_08505</name>
</gene>
<evidence type="ECO:0000256" key="6">
    <source>
        <dbReference type="RuleBase" id="RU003567"/>
    </source>
</evidence>
<comment type="similarity">
    <text evidence="1 6">Belongs to the peptidase S14 family.</text>
</comment>
<dbReference type="Proteomes" id="UP001057381">
    <property type="component" value="Chromosome"/>
</dbReference>
<dbReference type="GO" id="GO:0006515">
    <property type="term" value="P:protein quality control for misfolded or incompletely synthesized proteins"/>
    <property type="evidence" value="ECO:0007669"/>
    <property type="project" value="TreeGrafter"/>
</dbReference>
<accession>A0A9Q9BWX5</accession>
<proteinExistence type="inferred from homology"/>